<evidence type="ECO:0000313" key="2">
    <source>
        <dbReference type="Proteomes" id="UP000283786"/>
    </source>
</evidence>
<reference evidence="1 2" key="1">
    <citation type="submission" date="2020-08" db="EMBL/GenBank/DDBJ databases">
        <title>Genome sequence of Rhodobacteraceae bacterium Lw-13e.</title>
        <authorList>
            <person name="Poehlein A."/>
            <person name="Wolter L."/>
            <person name="Daniel R."/>
            <person name="Brinkhoff T."/>
        </authorList>
    </citation>
    <scope>NUCLEOTIDE SEQUENCE [LARGE SCALE GENOMIC DNA]</scope>
    <source>
        <strain evidence="1 2">Lw-13e</strain>
    </source>
</reference>
<dbReference type="RefSeq" id="WP_331274416.1">
    <property type="nucleotide sequence ID" value="NZ_CP060436.1"/>
</dbReference>
<keyword evidence="2" id="KW-1185">Reference proteome</keyword>
<evidence type="ECO:0000313" key="1">
    <source>
        <dbReference type="EMBL" id="QPM89272.1"/>
    </source>
</evidence>
<dbReference type="KEGG" id="palw:PSAL_004870"/>
<protein>
    <recommendedName>
        <fullName evidence="3">NADH dehydrogenase subunit E</fullName>
    </recommendedName>
</protein>
<dbReference type="PROSITE" id="PS51257">
    <property type="entry name" value="PROKAR_LIPOPROTEIN"/>
    <property type="match status" value="1"/>
</dbReference>
<evidence type="ECO:0008006" key="3">
    <source>
        <dbReference type="Google" id="ProtNLM"/>
    </source>
</evidence>
<organism evidence="1 2">
    <name type="scientific">Pseudooceanicola algae</name>
    <dbReference type="NCBI Taxonomy" id="1537215"/>
    <lineage>
        <taxon>Bacteria</taxon>
        <taxon>Pseudomonadati</taxon>
        <taxon>Pseudomonadota</taxon>
        <taxon>Alphaproteobacteria</taxon>
        <taxon>Rhodobacterales</taxon>
        <taxon>Paracoccaceae</taxon>
        <taxon>Pseudooceanicola</taxon>
    </lineage>
</organism>
<dbReference type="AlphaFoldDB" id="A0A418SF59"/>
<name>A0A418SF59_9RHOB</name>
<dbReference type="EMBL" id="CP060436">
    <property type="protein sequence ID" value="QPM89272.1"/>
    <property type="molecule type" value="Genomic_DNA"/>
</dbReference>
<dbReference type="Proteomes" id="UP000283786">
    <property type="component" value="Chromosome"/>
</dbReference>
<accession>A0A418SF59</accession>
<sequence>MSLMTRKRTLGLIALLPLALTAGCAMPPEDVSAEQIGNFDAAVASIGCELRTERDYLPVELQTGMTRDQTIAMAQYRIAMGEAVSLGDGAVRLTTGACATPS</sequence>
<proteinExistence type="predicted"/>
<gene>
    <name evidence="1" type="ORF">PSAL_004870</name>
</gene>